<dbReference type="AlphaFoldDB" id="A0A1K2HB18"/>
<dbReference type="EC" id="2.7.7.65" evidence="1"/>
<comment type="catalytic activity">
    <reaction evidence="2">
        <text>2 GTP = 3',3'-c-di-GMP + 2 diphosphate</text>
        <dbReference type="Rhea" id="RHEA:24898"/>
        <dbReference type="ChEBI" id="CHEBI:33019"/>
        <dbReference type="ChEBI" id="CHEBI:37565"/>
        <dbReference type="ChEBI" id="CHEBI:58805"/>
        <dbReference type="EC" id="2.7.7.65"/>
    </reaction>
</comment>
<dbReference type="GO" id="GO:0052621">
    <property type="term" value="F:diguanylate cyclase activity"/>
    <property type="evidence" value="ECO:0007669"/>
    <property type="project" value="UniProtKB-EC"/>
</dbReference>
<protein>
    <recommendedName>
        <fullName evidence="1">diguanylate cyclase</fullName>
        <ecNumber evidence="1">2.7.7.65</ecNumber>
    </recommendedName>
</protein>
<dbReference type="Proteomes" id="UP000186513">
    <property type="component" value="Unassembled WGS sequence"/>
</dbReference>
<accession>A0A1K2HB18</accession>
<keyword evidence="5" id="KW-1185">Reference proteome</keyword>
<dbReference type="InterPro" id="IPR043128">
    <property type="entry name" value="Rev_trsase/Diguanyl_cyclase"/>
</dbReference>
<proteinExistence type="predicted"/>
<dbReference type="InterPro" id="IPR029787">
    <property type="entry name" value="Nucleotide_cyclase"/>
</dbReference>
<evidence type="ECO:0000256" key="2">
    <source>
        <dbReference type="ARBA" id="ARBA00034247"/>
    </source>
</evidence>
<dbReference type="PANTHER" id="PTHR45138">
    <property type="entry name" value="REGULATORY COMPONENTS OF SENSORY TRANSDUCTION SYSTEM"/>
    <property type="match status" value="1"/>
</dbReference>
<evidence type="ECO:0000259" key="3">
    <source>
        <dbReference type="PROSITE" id="PS50887"/>
    </source>
</evidence>
<dbReference type="CDD" id="cd01949">
    <property type="entry name" value="GGDEF"/>
    <property type="match status" value="1"/>
</dbReference>
<dbReference type="SMART" id="SM00267">
    <property type="entry name" value="GGDEF"/>
    <property type="match status" value="1"/>
</dbReference>
<dbReference type="Pfam" id="PF00990">
    <property type="entry name" value="GGDEF"/>
    <property type="match status" value="1"/>
</dbReference>
<feature type="domain" description="GGDEF" evidence="3">
    <location>
        <begin position="303"/>
        <end position="433"/>
    </location>
</feature>
<name>A0A1K2HB18_9NEIS</name>
<dbReference type="EMBL" id="FPKR01000003">
    <property type="protein sequence ID" value="SFZ74004.1"/>
    <property type="molecule type" value="Genomic_DNA"/>
</dbReference>
<dbReference type="InterPro" id="IPR000160">
    <property type="entry name" value="GGDEF_dom"/>
</dbReference>
<dbReference type="NCBIfam" id="TIGR00254">
    <property type="entry name" value="GGDEF"/>
    <property type="match status" value="1"/>
</dbReference>
<organism evidence="4 5">
    <name type="scientific">Chitinimonas taiwanensis DSM 18899</name>
    <dbReference type="NCBI Taxonomy" id="1121279"/>
    <lineage>
        <taxon>Bacteria</taxon>
        <taxon>Pseudomonadati</taxon>
        <taxon>Pseudomonadota</taxon>
        <taxon>Betaproteobacteria</taxon>
        <taxon>Neisseriales</taxon>
        <taxon>Chitinibacteraceae</taxon>
        <taxon>Chitinimonas</taxon>
    </lineage>
</organism>
<reference evidence="4 5" key="1">
    <citation type="submission" date="2016-11" db="EMBL/GenBank/DDBJ databases">
        <authorList>
            <person name="Jaros S."/>
            <person name="Januszkiewicz K."/>
            <person name="Wedrychowicz H."/>
        </authorList>
    </citation>
    <scope>NUCLEOTIDE SEQUENCE [LARGE SCALE GENOMIC DNA]</scope>
    <source>
        <strain evidence="4 5">DSM 18899</strain>
    </source>
</reference>
<evidence type="ECO:0000256" key="1">
    <source>
        <dbReference type="ARBA" id="ARBA00012528"/>
    </source>
</evidence>
<evidence type="ECO:0000313" key="4">
    <source>
        <dbReference type="EMBL" id="SFZ74004.1"/>
    </source>
</evidence>
<dbReference type="RefSeq" id="WP_072427595.1">
    <property type="nucleotide sequence ID" value="NZ_FPKR01000003.1"/>
</dbReference>
<gene>
    <name evidence="4" type="ORF">SAMN02745887_01080</name>
</gene>
<dbReference type="SUPFAM" id="SSF55073">
    <property type="entry name" value="Nucleotide cyclase"/>
    <property type="match status" value="1"/>
</dbReference>
<dbReference type="STRING" id="1121279.SAMN02745887_01080"/>
<sequence>MRPADSEHLYQRRAYVLAQTFFIKDNQQELILLAHKYDFDMLFFDQMVDFQQAVLVADEDDLLVVDLDVLYSLQTADGNRTLFLRDLFKQLPANRDYVYLQTEKQSGRFLLQQMLVESNCLAYAEKPIANDKLVDKLFNLFAQARRNMAGKVMLVGLQQVFDLAILQERRIQVIEHHELQSLQREVRRLQPDIVVISEAQYRRTESIVRILKRNLEADPNLEVMLLMESSDEALARRAVADGFDSLIMHKASDVLSRQLINRLGKIRLARDLISRDRATGLLNKIGFQQAASELIKQAEQAGKPLGLAVIDIDKFKTINDTWGHYFGDIVIKRLSLHLSSHMRAEDLLSRFGGEEFVMLFWDCELQDMIKRLDGMRIGFNALVFEVAPGQDKQFSFSGGAAAFPALRSENELFLHADAQLYKAKQAGRNRIVG</sequence>
<dbReference type="InterPro" id="IPR050469">
    <property type="entry name" value="Diguanylate_Cyclase"/>
</dbReference>
<dbReference type="Gene3D" id="3.30.70.270">
    <property type="match status" value="1"/>
</dbReference>
<dbReference type="PANTHER" id="PTHR45138:SF9">
    <property type="entry name" value="DIGUANYLATE CYCLASE DGCM-RELATED"/>
    <property type="match status" value="1"/>
</dbReference>
<evidence type="ECO:0000313" key="5">
    <source>
        <dbReference type="Proteomes" id="UP000186513"/>
    </source>
</evidence>
<dbReference type="PROSITE" id="PS50887">
    <property type="entry name" value="GGDEF"/>
    <property type="match status" value="1"/>
</dbReference>